<dbReference type="AlphaFoldDB" id="A0A1F7RVW6"/>
<dbReference type="SFLD" id="SFLDS00029">
    <property type="entry name" value="Radical_SAM"/>
    <property type="match status" value="1"/>
</dbReference>
<protein>
    <submittedName>
        <fullName evidence="6">Radical SAM protein</fullName>
    </submittedName>
</protein>
<dbReference type="PANTHER" id="PTHR11228">
    <property type="entry name" value="RADICAL SAM DOMAIN PROTEIN"/>
    <property type="match status" value="1"/>
</dbReference>
<dbReference type="InterPro" id="IPR007197">
    <property type="entry name" value="rSAM"/>
</dbReference>
<dbReference type="InterPro" id="IPR058240">
    <property type="entry name" value="rSAM_sf"/>
</dbReference>
<accession>A0A1F7RVW6</accession>
<dbReference type="SFLD" id="SFLDG01067">
    <property type="entry name" value="SPASM/twitch_domain_containing"/>
    <property type="match status" value="1"/>
</dbReference>
<reference evidence="6 7" key="1">
    <citation type="journal article" date="2016" name="Nat. Commun.">
        <title>Thousands of microbial genomes shed light on interconnected biogeochemical processes in an aquifer system.</title>
        <authorList>
            <person name="Anantharaman K."/>
            <person name="Brown C.T."/>
            <person name="Hug L.A."/>
            <person name="Sharon I."/>
            <person name="Castelle C.J."/>
            <person name="Probst A.J."/>
            <person name="Thomas B.C."/>
            <person name="Singh A."/>
            <person name="Wilkins M.J."/>
            <person name="Karaoz U."/>
            <person name="Brodie E.L."/>
            <person name="Williams K.H."/>
            <person name="Hubbard S.S."/>
            <person name="Banfield J.F."/>
        </authorList>
    </citation>
    <scope>NUCLEOTIDE SEQUENCE [LARGE SCALE GENOMIC DNA]</scope>
</reference>
<gene>
    <name evidence="6" type="ORF">A2161_00690</name>
</gene>
<dbReference type="Pfam" id="PF04055">
    <property type="entry name" value="Radical_SAM"/>
    <property type="match status" value="1"/>
</dbReference>
<dbReference type="CDD" id="cd01335">
    <property type="entry name" value="Radical_SAM"/>
    <property type="match status" value="1"/>
</dbReference>
<dbReference type="GO" id="GO:0051536">
    <property type="term" value="F:iron-sulfur cluster binding"/>
    <property type="evidence" value="ECO:0007669"/>
    <property type="project" value="UniProtKB-KW"/>
</dbReference>
<dbReference type="GO" id="GO:0003824">
    <property type="term" value="F:catalytic activity"/>
    <property type="evidence" value="ECO:0007669"/>
    <property type="project" value="InterPro"/>
</dbReference>
<evidence type="ECO:0000313" key="6">
    <source>
        <dbReference type="EMBL" id="OGL45719.1"/>
    </source>
</evidence>
<dbReference type="InterPro" id="IPR050377">
    <property type="entry name" value="Radical_SAM_PqqE_MftC-like"/>
</dbReference>
<evidence type="ECO:0000256" key="2">
    <source>
        <dbReference type="ARBA" id="ARBA00022723"/>
    </source>
</evidence>
<dbReference type="InterPro" id="IPR013785">
    <property type="entry name" value="Aldolase_TIM"/>
</dbReference>
<dbReference type="InterPro" id="IPR023885">
    <property type="entry name" value="4Fe4S-binding_SPASM_dom"/>
</dbReference>
<keyword evidence="2" id="KW-0479">Metal-binding</keyword>
<keyword evidence="1" id="KW-0949">S-adenosyl-L-methionine</keyword>
<feature type="domain" description="Radical SAM core" evidence="5">
    <location>
        <begin position="27"/>
        <end position="259"/>
    </location>
</feature>
<dbReference type="Proteomes" id="UP000179266">
    <property type="component" value="Unassembled WGS sequence"/>
</dbReference>
<comment type="caution">
    <text evidence="6">The sequence shown here is derived from an EMBL/GenBank/DDBJ whole genome shotgun (WGS) entry which is preliminary data.</text>
</comment>
<proteinExistence type="predicted"/>
<evidence type="ECO:0000259" key="5">
    <source>
        <dbReference type="PROSITE" id="PS51918"/>
    </source>
</evidence>
<evidence type="ECO:0000256" key="3">
    <source>
        <dbReference type="ARBA" id="ARBA00023004"/>
    </source>
</evidence>
<sequence>MSVLYNTYKLLPRFINNKLSMYGLVKPAPPINLTFSVTNLCNSKCRTCSIWKVYPEHRMSVKDELSLEEIEKIFKSIGPIYFFNISGGEPFLRKDLTEIIELGCEYLKPQVIHTPTNGILPERIEIDVRKILKMMQKINYKNPFTIKPSFDGIGEKHDNIRGVQRNFENVLETIKKLKNLQKEFPQLHVGLGTVISKFNVNDIGEIMNFVEKLGVDTYINEIAEVRTEMFDQEEGITPTWDLYEKAIQLFQKQVRKNLKTKKGLARITQSFRLYYYNLVVKILKEKYQVIPCYAGISNAHISPYGDVWPCCVLGYEKSFGNLRDVNYNFKKIWHSNKAKIIRKSIKNKDCYCPLANQAYANILYNFPALIQVIRDIF</sequence>
<keyword evidence="4" id="KW-0411">Iron-sulfur</keyword>
<dbReference type="PROSITE" id="PS51918">
    <property type="entry name" value="RADICAL_SAM"/>
    <property type="match status" value="1"/>
</dbReference>
<dbReference type="GO" id="GO:0046872">
    <property type="term" value="F:metal ion binding"/>
    <property type="evidence" value="ECO:0007669"/>
    <property type="project" value="UniProtKB-KW"/>
</dbReference>
<dbReference type="EMBL" id="MGDD01000164">
    <property type="protein sequence ID" value="OGL45719.1"/>
    <property type="molecule type" value="Genomic_DNA"/>
</dbReference>
<dbReference type="CDD" id="cd21109">
    <property type="entry name" value="SPASM"/>
    <property type="match status" value="1"/>
</dbReference>
<evidence type="ECO:0000256" key="1">
    <source>
        <dbReference type="ARBA" id="ARBA00022691"/>
    </source>
</evidence>
<evidence type="ECO:0000313" key="7">
    <source>
        <dbReference type="Proteomes" id="UP000179266"/>
    </source>
</evidence>
<dbReference type="Gene3D" id="3.20.20.70">
    <property type="entry name" value="Aldolase class I"/>
    <property type="match status" value="1"/>
</dbReference>
<dbReference type="PANTHER" id="PTHR11228:SF7">
    <property type="entry name" value="PQQA PEPTIDE CYCLASE"/>
    <property type="match status" value="1"/>
</dbReference>
<dbReference type="SUPFAM" id="SSF102114">
    <property type="entry name" value="Radical SAM enzymes"/>
    <property type="match status" value="1"/>
</dbReference>
<organism evidence="6 7">
    <name type="scientific">Candidatus Schekmanbacteria bacterium RBG_13_48_7</name>
    <dbReference type="NCBI Taxonomy" id="1817878"/>
    <lineage>
        <taxon>Bacteria</taxon>
        <taxon>Candidatus Schekmaniibacteriota</taxon>
    </lineage>
</organism>
<dbReference type="Pfam" id="PF13186">
    <property type="entry name" value="SPASM"/>
    <property type="match status" value="1"/>
</dbReference>
<name>A0A1F7RVW6_9BACT</name>
<evidence type="ECO:0000256" key="4">
    <source>
        <dbReference type="ARBA" id="ARBA00023014"/>
    </source>
</evidence>
<keyword evidence="3" id="KW-0408">Iron</keyword>